<keyword evidence="1" id="KW-0732">Signal</keyword>
<name>A0A1D7VLJ2_9ACTN</name>
<evidence type="ECO:0000256" key="1">
    <source>
        <dbReference type="SAM" id="SignalP"/>
    </source>
</evidence>
<feature type="signal peptide" evidence="1">
    <location>
        <begin position="1"/>
        <end position="25"/>
    </location>
</feature>
<dbReference type="Proteomes" id="UP000094094">
    <property type="component" value="Chromosome"/>
</dbReference>
<dbReference type="EMBL" id="CP017157">
    <property type="protein sequence ID" value="AOP47630.1"/>
    <property type="molecule type" value="Genomic_DNA"/>
</dbReference>
<dbReference type="KEGG" id="slc:SL103_16410"/>
<sequence>MAMVVALVGVSALFGVVQPTGTASAASTASGAPAHAAAAPHPAAAVQPQSQPQPADVVASYFVALNENQFEAAWALGGKNISGLPYESFEASYFGTDHVVLSMVPVTGNQVTLTLAVTESNGSHHREAGTYTVQDGVIVSARVHRI</sequence>
<gene>
    <name evidence="2" type="ORF">SL103_16410</name>
</gene>
<organism evidence="2 3">
    <name type="scientific">Streptomyces lydicus</name>
    <dbReference type="NCBI Taxonomy" id="47763"/>
    <lineage>
        <taxon>Bacteria</taxon>
        <taxon>Bacillati</taxon>
        <taxon>Actinomycetota</taxon>
        <taxon>Actinomycetes</taxon>
        <taxon>Kitasatosporales</taxon>
        <taxon>Streptomycetaceae</taxon>
        <taxon>Streptomyces</taxon>
    </lineage>
</organism>
<dbReference type="OrthoDB" id="4337778at2"/>
<evidence type="ECO:0008006" key="4">
    <source>
        <dbReference type="Google" id="ProtNLM"/>
    </source>
</evidence>
<protein>
    <recommendedName>
        <fullName evidence="4">SnoaL-like domain-containing protein</fullName>
    </recommendedName>
</protein>
<evidence type="ECO:0000313" key="3">
    <source>
        <dbReference type="Proteomes" id="UP000094094"/>
    </source>
</evidence>
<proteinExistence type="predicted"/>
<feature type="chain" id="PRO_5009101037" description="SnoaL-like domain-containing protein" evidence="1">
    <location>
        <begin position="26"/>
        <end position="146"/>
    </location>
</feature>
<evidence type="ECO:0000313" key="2">
    <source>
        <dbReference type="EMBL" id="AOP47630.1"/>
    </source>
</evidence>
<dbReference type="AlphaFoldDB" id="A0A1D7VLJ2"/>
<accession>A0A1D7VLJ2</accession>
<keyword evidence="3" id="KW-1185">Reference proteome</keyword>
<reference evidence="2 3" key="1">
    <citation type="submission" date="2016-09" db="EMBL/GenBank/DDBJ databases">
        <title>Complete genome sequencing of Streptomyces lydicus 103 and metabolic pathways analysis of antibiotic biosynthesis.</title>
        <authorList>
            <person name="Jia N."/>
            <person name="Ding M.-Z."/>
            <person name="Gao F."/>
            <person name="Yuan Y.-J."/>
        </authorList>
    </citation>
    <scope>NUCLEOTIDE SEQUENCE [LARGE SCALE GENOMIC DNA]</scope>
    <source>
        <strain evidence="2 3">103</strain>
    </source>
</reference>